<feature type="transmembrane region" description="Helical" evidence="2">
    <location>
        <begin position="102"/>
        <end position="121"/>
    </location>
</feature>
<proteinExistence type="predicted"/>
<keyword evidence="2" id="KW-1133">Transmembrane helix</keyword>
<keyword evidence="1" id="KW-0175">Coiled coil</keyword>
<name>A0ABT2L0R8_9BACL</name>
<gene>
    <name evidence="3" type="ORF">NQG31_14350</name>
</gene>
<evidence type="ECO:0000256" key="2">
    <source>
        <dbReference type="SAM" id="Phobius"/>
    </source>
</evidence>
<dbReference type="EMBL" id="JANIEK010000098">
    <property type="protein sequence ID" value="MCT4796727.1"/>
    <property type="molecule type" value="Genomic_DNA"/>
</dbReference>
<feature type="transmembrane region" description="Helical" evidence="2">
    <location>
        <begin position="319"/>
        <end position="338"/>
    </location>
</feature>
<protein>
    <submittedName>
        <fullName evidence="3">Uncharacterized protein</fullName>
    </submittedName>
</protein>
<dbReference type="RefSeq" id="WP_034818059.1">
    <property type="nucleotide sequence ID" value="NZ_JANIEK010000098.1"/>
</dbReference>
<keyword evidence="4" id="KW-1185">Reference proteome</keyword>
<evidence type="ECO:0000313" key="4">
    <source>
        <dbReference type="Proteomes" id="UP001206821"/>
    </source>
</evidence>
<keyword evidence="2" id="KW-0812">Transmembrane</keyword>
<dbReference type="Proteomes" id="UP001206821">
    <property type="component" value="Unassembled WGS sequence"/>
</dbReference>
<comment type="caution">
    <text evidence="3">The sequence shown here is derived from an EMBL/GenBank/DDBJ whole genome shotgun (WGS) entry which is preliminary data.</text>
</comment>
<feature type="coiled-coil region" evidence="1">
    <location>
        <begin position="268"/>
        <end position="313"/>
    </location>
</feature>
<organism evidence="3 4">
    <name type="scientific">Exiguobacterium alkaliphilum</name>
    <dbReference type="NCBI Taxonomy" id="1428684"/>
    <lineage>
        <taxon>Bacteria</taxon>
        <taxon>Bacillati</taxon>
        <taxon>Bacillota</taxon>
        <taxon>Bacilli</taxon>
        <taxon>Bacillales</taxon>
        <taxon>Bacillales Family XII. Incertae Sedis</taxon>
        <taxon>Exiguobacterium</taxon>
    </lineage>
</organism>
<keyword evidence="2" id="KW-0472">Membrane</keyword>
<reference evidence="3 4" key="1">
    <citation type="submission" date="2022-07" db="EMBL/GenBank/DDBJ databases">
        <title>Genomic and pangenome structural analysis of the polyextremophile Exiguobacterium.</title>
        <authorList>
            <person name="Shen L."/>
        </authorList>
    </citation>
    <scope>NUCLEOTIDE SEQUENCE [LARGE SCALE GENOMIC DNA]</scope>
    <source>
        <strain evidence="3 4">12_1</strain>
    </source>
</reference>
<feature type="transmembrane region" description="Helical" evidence="2">
    <location>
        <begin position="29"/>
        <end position="50"/>
    </location>
</feature>
<sequence length="351" mass="37414">MENRRNARFSQYLRPEADAAGRNVSWGSILAGVVTFFALLLTFSFIGSAIGFGVTDVTSDNPFDGVGTGLIIWGILTLILSLFAAGFVSGVTSARTGLIHGFLTWATSVILLFSLLTFTTINTFQTVGSVLGTVGSAAGSGISTVASGASDAVTNGFSAISDNVTDVDTEELQGNVEEILRDTDIEELQPEYLQGQLDAAREDATEAGKQVLTNPENFDQIVADLGDKLTERAETIEQSVDEQEIADAVAQNTDLTQAEAEEATQNIVDGLNQATTQASEQIQNAQQTLQETSQQLETQIEELRVQTEQATETASKVSIWSFVALILTMILTSIAGIVGSSTARRDDTVNR</sequence>
<evidence type="ECO:0000313" key="3">
    <source>
        <dbReference type="EMBL" id="MCT4796727.1"/>
    </source>
</evidence>
<accession>A0ABT2L0R8</accession>
<evidence type="ECO:0000256" key="1">
    <source>
        <dbReference type="SAM" id="Coils"/>
    </source>
</evidence>
<feature type="transmembrane region" description="Helical" evidence="2">
    <location>
        <begin position="70"/>
        <end position="90"/>
    </location>
</feature>